<feature type="compositionally biased region" description="Polar residues" evidence="1">
    <location>
        <begin position="1"/>
        <end position="13"/>
    </location>
</feature>
<feature type="region of interest" description="Disordered" evidence="1">
    <location>
        <begin position="1"/>
        <end position="26"/>
    </location>
</feature>
<dbReference type="EMBL" id="JBANRG010000119">
    <property type="protein sequence ID" value="KAK7434675.1"/>
    <property type="molecule type" value="Genomic_DNA"/>
</dbReference>
<accession>A0ABR1ILV4</accession>
<reference evidence="2 3" key="1">
    <citation type="submission" date="2024-01" db="EMBL/GenBank/DDBJ databases">
        <title>A draft genome for the cacao thread blight pathogen Marasmiellus scandens.</title>
        <authorList>
            <person name="Baruah I.K."/>
            <person name="Leung J."/>
            <person name="Bukari Y."/>
            <person name="Amoako-Attah I."/>
            <person name="Meinhardt L.W."/>
            <person name="Bailey B.A."/>
            <person name="Cohen S.P."/>
        </authorList>
    </citation>
    <scope>NUCLEOTIDE SEQUENCE [LARGE SCALE GENOMIC DNA]</scope>
    <source>
        <strain evidence="2 3">GH-19</strain>
    </source>
</reference>
<keyword evidence="3" id="KW-1185">Reference proteome</keyword>
<proteinExistence type="predicted"/>
<evidence type="ECO:0000256" key="1">
    <source>
        <dbReference type="SAM" id="MobiDB-lite"/>
    </source>
</evidence>
<evidence type="ECO:0000313" key="3">
    <source>
        <dbReference type="Proteomes" id="UP001498398"/>
    </source>
</evidence>
<organism evidence="2 3">
    <name type="scientific">Marasmiellus scandens</name>
    <dbReference type="NCBI Taxonomy" id="2682957"/>
    <lineage>
        <taxon>Eukaryota</taxon>
        <taxon>Fungi</taxon>
        <taxon>Dikarya</taxon>
        <taxon>Basidiomycota</taxon>
        <taxon>Agaricomycotina</taxon>
        <taxon>Agaricomycetes</taxon>
        <taxon>Agaricomycetidae</taxon>
        <taxon>Agaricales</taxon>
        <taxon>Marasmiineae</taxon>
        <taxon>Omphalotaceae</taxon>
        <taxon>Marasmiellus</taxon>
    </lineage>
</organism>
<sequence length="292" mass="32720">MSSSDSDTNTVGSSKGHRDDSDLQPIILPGPAASPALLIEIQVLKERNVKLHHENGVLRSKAQHTSGSAKVVSNSIIAEYQDHIVLLGKKWAIMHDPWIDDSAFMCALSDSVPEPFSASQFVDEESYKEGYVVELHHYLEEESAPDLKELAQRFPAFKDEFMKQIRNERSVILNTICKNAALIFSDIEVSPLLWSVSSSKERAESATIKSLLYMPNESLDDTPFSPIFYPNQNIKLCDIFFNEYQPRIALFGPNSLQTAVNQFKYSSMLLGMKWRVTKVNASCIAWSAVVVC</sequence>
<protein>
    <submittedName>
        <fullName evidence="2">Uncharacterized protein</fullName>
    </submittedName>
</protein>
<comment type="caution">
    <text evidence="2">The sequence shown here is derived from an EMBL/GenBank/DDBJ whole genome shotgun (WGS) entry which is preliminary data.</text>
</comment>
<name>A0ABR1ILV4_9AGAR</name>
<evidence type="ECO:0000313" key="2">
    <source>
        <dbReference type="EMBL" id="KAK7434675.1"/>
    </source>
</evidence>
<dbReference type="Proteomes" id="UP001498398">
    <property type="component" value="Unassembled WGS sequence"/>
</dbReference>
<gene>
    <name evidence="2" type="ORF">VKT23_020082</name>
</gene>